<comment type="caution">
    <text evidence="2">The sequence shown here is derived from an EMBL/GenBank/DDBJ whole genome shotgun (WGS) entry which is preliminary data.</text>
</comment>
<dbReference type="InterPro" id="IPR036390">
    <property type="entry name" value="WH_DNA-bd_sf"/>
</dbReference>
<keyword evidence="3" id="KW-1185">Reference proteome</keyword>
<evidence type="ECO:0000313" key="2">
    <source>
        <dbReference type="EMBL" id="KON73150.1"/>
    </source>
</evidence>
<dbReference type="EMBL" id="ATNL01000009">
    <property type="protein sequence ID" value="KON73150.1"/>
    <property type="molecule type" value="Genomic_DNA"/>
</dbReference>
<gene>
    <name evidence="2" type="ORF">M768_13035</name>
</gene>
<dbReference type="Pfam" id="PF12802">
    <property type="entry name" value="MarR_2"/>
    <property type="match status" value="1"/>
</dbReference>
<dbReference type="Proteomes" id="UP000037387">
    <property type="component" value="Unassembled WGS sequence"/>
</dbReference>
<protein>
    <recommendedName>
        <fullName evidence="1">HTH marR-type domain-containing protein</fullName>
    </recommendedName>
</protein>
<dbReference type="Gene3D" id="1.10.10.10">
    <property type="entry name" value="Winged helix-like DNA-binding domain superfamily/Winged helix DNA-binding domain"/>
    <property type="match status" value="1"/>
</dbReference>
<dbReference type="PATRIC" id="fig|1350482.3.peg.2623"/>
<dbReference type="RefSeq" id="WP_053370783.1">
    <property type="nucleotide sequence ID" value="NZ_KQ435291.1"/>
</dbReference>
<dbReference type="GO" id="GO:0003700">
    <property type="term" value="F:DNA-binding transcription factor activity"/>
    <property type="evidence" value="ECO:0007669"/>
    <property type="project" value="InterPro"/>
</dbReference>
<dbReference type="PANTHER" id="PTHR33164">
    <property type="entry name" value="TRANSCRIPTIONAL REGULATOR, MARR FAMILY"/>
    <property type="match status" value="1"/>
</dbReference>
<proteinExistence type="predicted"/>
<organism evidence="2 3">
    <name type="scientific">Cellulosimicrobium cellulans F16</name>
    <dbReference type="NCBI Taxonomy" id="1350482"/>
    <lineage>
        <taxon>Bacteria</taxon>
        <taxon>Bacillati</taxon>
        <taxon>Actinomycetota</taxon>
        <taxon>Actinomycetes</taxon>
        <taxon>Micrococcales</taxon>
        <taxon>Promicromonosporaceae</taxon>
        <taxon>Cellulosimicrobium</taxon>
    </lineage>
</organism>
<dbReference type="GO" id="GO:0006950">
    <property type="term" value="P:response to stress"/>
    <property type="evidence" value="ECO:0007669"/>
    <property type="project" value="TreeGrafter"/>
</dbReference>
<dbReference type="InterPro" id="IPR000835">
    <property type="entry name" value="HTH_MarR-typ"/>
</dbReference>
<name>A0A0M0F6E1_CELCE</name>
<dbReference type="AlphaFoldDB" id="A0A0M0F6E1"/>
<dbReference type="InterPro" id="IPR039422">
    <property type="entry name" value="MarR/SlyA-like"/>
</dbReference>
<evidence type="ECO:0000259" key="1">
    <source>
        <dbReference type="PROSITE" id="PS50995"/>
    </source>
</evidence>
<dbReference type="PROSITE" id="PS50995">
    <property type="entry name" value="HTH_MARR_2"/>
    <property type="match status" value="1"/>
</dbReference>
<evidence type="ECO:0000313" key="3">
    <source>
        <dbReference type="Proteomes" id="UP000037387"/>
    </source>
</evidence>
<sequence length="158" mass="17616">MTTVEGPGPRWLTPDEERAWRAYRRMQTVLPVALARDLARDSGLSDPDYDVLSTLSEQPGHRWQLRDLAARMLWSRSRLSHHLARMETRGLVTREPDPDDGRNAVVVLTDHGFATLERAAPAHVESVRRHLVDLATPGELAALAALAERVVVEVGDLS</sequence>
<reference evidence="2 3" key="1">
    <citation type="journal article" date="2015" name="Sci. Rep.">
        <title>Functional and structural properties of a novel cellulosome-like multienzyme complex: efficient glycoside hydrolysis of water-insoluble 7-xylosyl-10-deacetylpaclitaxel.</title>
        <authorList>
            <person name="Dou T.Y."/>
            <person name="Luan H.W."/>
            <person name="Ge G.B."/>
            <person name="Dong M.M."/>
            <person name="Zou H.F."/>
            <person name="He Y.Q."/>
            <person name="Cui P."/>
            <person name="Wang J.Y."/>
            <person name="Hao D.C."/>
            <person name="Yang S.L."/>
            <person name="Yang L."/>
        </authorList>
    </citation>
    <scope>NUCLEOTIDE SEQUENCE [LARGE SCALE GENOMIC DNA]</scope>
    <source>
        <strain evidence="2 3">F16</strain>
    </source>
</reference>
<accession>A0A0M0F6E1</accession>
<dbReference type="PANTHER" id="PTHR33164:SF99">
    <property type="entry name" value="MARR FAMILY REGULATORY PROTEIN"/>
    <property type="match status" value="1"/>
</dbReference>
<feature type="domain" description="HTH marR-type" evidence="1">
    <location>
        <begin position="16"/>
        <end position="152"/>
    </location>
</feature>
<dbReference type="InterPro" id="IPR036388">
    <property type="entry name" value="WH-like_DNA-bd_sf"/>
</dbReference>
<dbReference type="SUPFAM" id="SSF46785">
    <property type="entry name" value="Winged helix' DNA-binding domain"/>
    <property type="match status" value="1"/>
</dbReference>
<dbReference type="SMART" id="SM00347">
    <property type="entry name" value="HTH_MARR"/>
    <property type="match status" value="1"/>
</dbReference>